<dbReference type="PANTHER" id="PTHR30501:SF2">
    <property type="entry name" value="UPF0597 PROTEIN YHAM"/>
    <property type="match status" value="1"/>
</dbReference>
<dbReference type="PANTHER" id="PTHR30501">
    <property type="entry name" value="UPF0597 PROTEIN YHAM"/>
    <property type="match status" value="1"/>
</dbReference>
<dbReference type="PIRSF" id="PIRSF006054">
    <property type="entry name" value="UCP006054"/>
    <property type="match status" value="1"/>
</dbReference>
<evidence type="ECO:0000313" key="2">
    <source>
        <dbReference type="EMBL" id="GLH66089.1"/>
    </source>
</evidence>
<organism evidence="2 3">
    <name type="scientific">Geothrix edaphica</name>
    <dbReference type="NCBI Taxonomy" id="2927976"/>
    <lineage>
        <taxon>Bacteria</taxon>
        <taxon>Pseudomonadati</taxon>
        <taxon>Acidobacteriota</taxon>
        <taxon>Holophagae</taxon>
        <taxon>Holophagales</taxon>
        <taxon>Holophagaceae</taxon>
        <taxon>Geothrix</taxon>
    </lineage>
</organism>
<feature type="domain" description="Serine dehydratase-like alpha subunit" evidence="1">
    <location>
        <begin position="229"/>
        <end position="409"/>
    </location>
</feature>
<accession>A0ABQ5PVG6</accession>
<keyword evidence="3" id="KW-1185">Reference proteome</keyword>
<dbReference type="EMBL" id="BSDC01000001">
    <property type="protein sequence ID" value="GLH66089.1"/>
    <property type="molecule type" value="Genomic_DNA"/>
</dbReference>
<sequence length="416" mass="42135">MDLTEFLSAEWKPALGCTEPAAVAHAASLAAAQGAGGIREVRLVVDPRTYKNCHAVGLPNSGGRTGILWALALGACLPDPALGLGCFAAVDAALLAAARELVDRKVIRVEVDTSRLELHIDCTVAREGGTGRAVLEVEHTHLARLEADGTQVGGSPARAGAGGAPSVRARVGAMGLLELRKLAAELSGENRQRLREGAAFNLAMAEHGVALLPEGFVPPPGGDPMARLSRLVAAGVFARMSGEPLMVMSLAGSGNKGITVAVPVTLWGRAGGHAQARVDEALAFGCLVTSATTHRLGTLSAVCGAANAAGIGIALAILLLEGATPAQMDLAVANMVGNVAGMICDGAKIGCAMKAMTGVDAAFRSATLALAGFGIPATDGIVGMDGDDSLVNLGRLARRGMTGVDAEVLEIMQAKL</sequence>
<name>A0ABQ5PVG6_9BACT</name>
<gene>
    <name evidence="2" type="ORF">GETHED_04530</name>
</gene>
<dbReference type="Pfam" id="PF03313">
    <property type="entry name" value="SDH_alpha"/>
    <property type="match status" value="1"/>
</dbReference>
<evidence type="ECO:0000313" key="3">
    <source>
        <dbReference type="Proteomes" id="UP001165044"/>
    </source>
</evidence>
<dbReference type="InterPro" id="IPR021144">
    <property type="entry name" value="UPF0597"/>
</dbReference>
<evidence type="ECO:0000259" key="1">
    <source>
        <dbReference type="Pfam" id="PF03313"/>
    </source>
</evidence>
<reference evidence="2" key="1">
    <citation type="journal article" date="2023" name="Antonie Van Leeuwenhoek">
        <title>Mesoterricola silvestris gen. nov., sp. nov., Mesoterricola sediminis sp. nov., Geothrix oryzae sp. nov., Geothrix edaphica sp. nov., Geothrix rubra sp. nov., and Geothrix limicola sp. nov., six novel members of Acidobacteriota isolated from soils.</title>
        <authorList>
            <person name="Itoh H."/>
            <person name="Sugisawa Y."/>
            <person name="Mise K."/>
            <person name="Xu Z."/>
            <person name="Kuniyasu M."/>
            <person name="Ushijima N."/>
            <person name="Kawano K."/>
            <person name="Kobayashi E."/>
            <person name="Shiratori Y."/>
            <person name="Masuda Y."/>
            <person name="Senoo K."/>
        </authorList>
    </citation>
    <scope>NUCLEOTIDE SEQUENCE</scope>
    <source>
        <strain evidence="2">Red802</strain>
    </source>
</reference>
<protein>
    <submittedName>
        <fullName evidence="2">UPF0597 protein</fullName>
    </submittedName>
</protein>
<proteinExistence type="predicted"/>
<comment type="caution">
    <text evidence="2">The sequence shown here is derived from an EMBL/GenBank/DDBJ whole genome shotgun (WGS) entry which is preliminary data.</text>
</comment>
<dbReference type="InterPro" id="IPR005130">
    <property type="entry name" value="Ser_deHydtase-like_asu"/>
</dbReference>
<dbReference type="Proteomes" id="UP001165044">
    <property type="component" value="Unassembled WGS sequence"/>
</dbReference>